<protein>
    <recommendedName>
        <fullName evidence="4">Condensin-2 complex subunit G2</fullName>
    </recommendedName>
</protein>
<dbReference type="Proteomes" id="UP000825729">
    <property type="component" value="Unassembled WGS sequence"/>
</dbReference>
<evidence type="ECO:0000256" key="1">
    <source>
        <dbReference type="SAM" id="MobiDB-lite"/>
    </source>
</evidence>
<dbReference type="InterPro" id="IPR016024">
    <property type="entry name" value="ARM-type_fold"/>
</dbReference>
<feature type="compositionally biased region" description="Polar residues" evidence="1">
    <location>
        <begin position="921"/>
        <end position="930"/>
    </location>
</feature>
<organism evidence="2 3">
    <name type="scientific">Aristolochia fimbriata</name>
    <name type="common">White veined hardy Dutchman's pipe vine</name>
    <dbReference type="NCBI Taxonomy" id="158543"/>
    <lineage>
        <taxon>Eukaryota</taxon>
        <taxon>Viridiplantae</taxon>
        <taxon>Streptophyta</taxon>
        <taxon>Embryophyta</taxon>
        <taxon>Tracheophyta</taxon>
        <taxon>Spermatophyta</taxon>
        <taxon>Magnoliopsida</taxon>
        <taxon>Magnoliidae</taxon>
        <taxon>Piperales</taxon>
        <taxon>Aristolochiaceae</taxon>
        <taxon>Aristolochia</taxon>
    </lineage>
</organism>
<feature type="compositionally biased region" description="Polar residues" evidence="1">
    <location>
        <begin position="852"/>
        <end position="864"/>
    </location>
</feature>
<proteinExistence type="predicted"/>
<dbReference type="AlphaFoldDB" id="A0AAV7DV61"/>
<feature type="region of interest" description="Disordered" evidence="1">
    <location>
        <begin position="888"/>
        <end position="930"/>
    </location>
</feature>
<dbReference type="InterPro" id="IPR011989">
    <property type="entry name" value="ARM-like"/>
</dbReference>
<sequence>MEAKRIRSSLKSSAEEFLVSAVEIDLKRAKATLKNIIWGIPSSSNLVPSLPVSLHRAISQSVDSFKKSLDPAVSQSPSHSPSPPPTKRLRRSSRTKKDNNGLEGQDLNASDNGNGQKCLKNLRIYSHIVLFCISHPQKLFSPLDLLPSAQSLHDGLILFESDPALMTDIASLCEEWWKERLIGRETLISQSLPYLVSKSLESGKKVDLHKVYSLREALCLFDFNDDSIEDLKHLLIRCVVTSLYLKVEDGRRFVAFLFGLNNQLMKETLAVIRAQIPFGKKSILEAFGDILFRAWKGSEDDTREELQNGFLPGLVEGAIYAKTEQLAASVRRILGGFISQRTTDGVDKLLFHLVEPVLFRSLQAANSNVRQNALYVLLDMFPVEDPDATKESKDTLLDKQFFLLYRLLVDDCPDIRVVAVEGSCRILRLYWEVIPPPTITKFLGKIIDDMTHDLSNDVRFSTLNGIIYLLENPQTHEVLRVLLPRLQHMFLNGSLSVQVAVVDLLLAIRDVRNFQFNKVVSLDSLLSSLANDAPNIARKITRLLITSYFPSKVSLKEACNRCIALIKRSPLAGARFCEFALLEGSTPHSLMELMRLCVELALSGSQLNSLQIEGLLLAAAHLSRSLASEALVNSTLSEFFSGKKLKSLLNAASTSRARTAVLRICSAVSSENIAGLLEHVIKLTVNCGDLYDDVERQEEVRVAHRLILSCGRFDDFFKDLAKHLHVSASSCRAKFSFEMPEQSVKRKKMNLPTKKSGRANNPSGNLKEDYVVAVGVAWQINDLLQFADSRNAVLNSPVVDMAFSALETISQVNIENCCSGSFRISPILAYMYLAMYTSPQHVEHTSTEDGGTRNNNDSLLEGSSQETRLNHTLDCLLGSIEKLLIPGSHNKSSSSRGYSNHGGEQTTGTRRSKRREAMVDVSNTTGRGAENNSFSAGKRILQISKIVTAVVKFFTDAMSAEYLYHNQERHLHFTSLYFQYIIASLIEHPESSLFSEVDMREMFVCLCSSITYAAKLLNMVLQNASGTSFPPPSTSELATNILDLIASTESYLDLKHISYFVAALKPWLPDLIIGLGRCNIFSQATQEESHRKSHVPVWLVSLGKSELCELKDLSQDIPMNKEKGQFPVLRNLMGMAAVLMRRGEPKILDAVGPVIMKSALAGLEEGNFALVLGLTHFVCIKLVGPDYGYWEELELMLDSLKEINIHVATRIADPRIDPDGKDKLERIKALLDTVGLRYH</sequence>
<keyword evidence="3" id="KW-1185">Reference proteome</keyword>
<dbReference type="SUPFAM" id="SSF48371">
    <property type="entry name" value="ARM repeat"/>
    <property type="match status" value="1"/>
</dbReference>
<evidence type="ECO:0000313" key="3">
    <source>
        <dbReference type="Proteomes" id="UP000825729"/>
    </source>
</evidence>
<feature type="compositionally biased region" description="Polar residues" evidence="1">
    <location>
        <begin position="889"/>
        <end position="909"/>
    </location>
</feature>
<dbReference type="PANTHER" id="PTHR16199">
    <property type="entry name" value="CONDENSIN-2 COMPLEX SUBUNIT G2"/>
    <property type="match status" value="1"/>
</dbReference>
<dbReference type="GO" id="GO:0005634">
    <property type="term" value="C:nucleus"/>
    <property type="evidence" value="ECO:0007669"/>
    <property type="project" value="InterPro"/>
</dbReference>
<reference evidence="2 3" key="1">
    <citation type="submission" date="2021-07" db="EMBL/GenBank/DDBJ databases">
        <title>The Aristolochia fimbriata genome: insights into angiosperm evolution, floral development and chemical biosynthesis.</title>
        <authorList>
            <person name="Jiao Y."/>
        </authorList>
    </citation>
    <scope>NUCLEOTIDE SEQUENCE [LARGE SCALE GENOMIC DNA]</scope>
    <source>
        <strain evidence="2">IBCAS-2021</strain>
        <tissue evidence="2">Leaf</tissue>
    </source>
</reference>
<accession>A0AAV7DV61</accession>
<gene>
    <name evidence="2" type="ORF">H6P81_020599</name>
</gene>
<dbReference type="GO" id="GO:0000070">
    <property type="term" value="P:mitotic sister chromatid segregation"/>
    <property type="evidence" value="ECO:0007669"/>
    <property type="project" value="TreeGrafter"/>
</dbReference>
<evidence type="ECO:0000313" key="2">
    <source>
        <dbReference type="EMBL" id="KAG9440434.1"/>
    </source>
</evidence>
<dbReference type="InterPro" id="IPR024741">
    <property type="entry name" value="Condensin2_G2"/>
</dbReference>
<dbReference type="PANTHER" id="PTHR16199:SF4">
    <property type="entry name" value="CONDENSIN-2 COMPLEX SUBUNIT G2"/>
    <property type="match status" value="1"/>
</dbReference>
<comment type="caution">
    <text evidence="2">The sequence shown here is derived from an EMBL/GenBank/DDBJ whole genome shotgun (WGS) entry which is preliminary data.</text>
</comment>
<dbReference type="Pfam" id="PF12422">
    <property type="entry name" value="Condensin2nSMC"/>
    <property type="match status" value="1"/>
</dbReference>
<feature type="region of interest" description="Disordered" evidence="1">
    <location>
        <begin position="69"/>
        <end position="110"/>
    </location>
</feature>
<feature type="region of interest" description="Disordered" evidence="1">
    <location>
        <begin position="843"/>
        <end position="864"/>
    </location>
</feature>
<dbReference type="Gene3D" id="1.25.10.10">
    <property type="entry name" value="Leucine-rich Repeat Variant"/>
    <property type="match status" value="1"/>
</dbReference>
<name>A0AAV7DV61_ARIFI</name>
<evidence type="ECO:0008006" key="4">
    <source>
        <dbReference type="Google" id="ProtNLM"/>
    </source>
</evidence>
<dbReference type="EMBL" id="JAINDJ010000008">
    <property type="protein sequence ID" value="KAG9440434.1"/>
    <property type="molecule type" value="Genomic_DNA"/>
</dbReference>
<dbReference type="GO" id="GO:0000796">
    <property type="term" value="C:condensin complex"/>
    <property type="evidence" value="ECO:0007669"/>
    <property type="project" value="TreeGrafter"/>
</dbReference>